<organism evidence="2 3">
    <name type="scientific">Arachidicoccus rhizosphaerae</name>
    <dbReference type="NCBI Taxonomy" id="551991"/>
    <lineage>
        <taxon>Bacteria</taxon>
        <taxon>Pseudomonadati</taxon>
        <taxon>Bacteroidota</taxon>
        <taxon>Chitinophagia</taxon>
        <taxon>Chitinophagales</taxon>
        <taxon>Chitinophagaceae</taxon>
        <taxon>Arachidicoccus</taxon>
    </lineage>
</organism>
<keyword evidence="3" id="KW-1185">Reference proteome</keyword>
<feature type="transmembrane region" description="Helical" evidence="1">
    <location>
        <begin position="94"/>
        <end position="110"/>
    </location>
</feature>
<evidence type="ECO:0000313" key="3">
    <source>
        <dbReference type="Proteomes" id="UP000199041"/>
    </source>
</evidence>
<dbReference type="EMBL" id="FNQY01000002">
    <property type="protein sequence ID" value="SDZ83627.1"/>
    <property type="molecule type" value="Genomic_DNA"/>
</dbReference>
<dbReference type="Proteomes" id="UP000199041">
    <property type="component" value="Unassembled WGS sequence"/>
</dbReference>
<name>A0A1H3W965_9BACT</name>
<evidence type="ECO:0000313" key="2">
    <source>
        <dbReference type="EMBL" id="SDZ83627.1"/>
    </source>
</evidence>
<keyword evidence="1" id="KW-0472">Membrane</keyword>
<proteinExistence type="predicted"/>
<feature type="transmembrane region" description="Helical" evidence="1">
    <location>
        <begin position="122"/>
        <end position="139"/>
    </location>
</feature>
<keyword evidence="1" id="KW-1133">Transmembrane helix</keyword>
<dbReference type="RefSeq" id="WP_091393398.1">
    <property type="nucleotide sequence ID" value="NZ_FNQY01000002.1"/>
</dbReference>
<protein>
    <submittedName>
        <fullName evidence="2">Uncharacterized protein</fullName>
    </submittedName>
</protein>
<reference evidence="2 3" key="1">
    <citation type="submission" date="2016-10" db="EMBL/GenBank/DDBJ databases">
        <authorList>
            <person name="de Groot N.N."/>
        </authorList>
    </citation>
    <scope>NUCLEOTIDE SEQUENCE [LARGE SCALE GENOMIC DNA]</scope>
    <source>
        <strain evidence="2 3">Vu-144</strain>
    </source>
</reference>
<accession>A0A1H3W965</accession>
<keyword evidence="1" id="KW-0812">Transmembrane</keyword>
<gene>
    <name evidence="2" type="ORF">SAMN05192529_102238</name>
</gene>
<evidence type="ECO:0000256" key="1">
    <source>
        <dbReference type="SAM" id="Phobius"/>
    </source>
</evidence>
<dbReference type="STRING" id="551991.SAMN05192529_102238"/>
<dbReference type="OrthoDB" id="1443714at2"/>
<sequence>MELYPSVTALDLPFKKKLQESLKIWGYCFLGFIVSAIIISFTDLLIKMAFHIDIAKTNQITTVFSSPIQKFLLFPFLVPFLEECIFRLWQDYKVSHLIMAAGLILTLILFRITGIHLSAFKYIYEGILALLALIFMVSTRKSTTPALSVSLKKKEDFLLSGSHYFWTGAHFQFRPHPL</sequence>
<dbReference type="AlphaFoldDB" id="A0A1H3W965"/>
<feature type="transmembrane region" description="Helical" evidence="1">
    <location>
        <begin position="24"/>
        <end position="50"/>
    </location>
</feature>